<proteinExistence type="predicted"/>
<reference evidence="2" key="1">
    <citation type="submission" date="2017-09" db="EMBL/GenBank/DDBJ databases">
        <authorList>
            <person name="Varghese N."/>
            <person name="Submissions S."/>
        </authorList>
    </citation>
    <scope>NUCLEOTIDE SEQUENCE [LARGE SCALE GENOMIC DNA]</scope>
    <source>
        <strain evidence="2">CGMCC 1.12803</strain>
    </source>
</reference>
<dbReference type="Proteomes" id="UP000219281">
    <property type="component" value="Unassembled WGS sequence"/>
</dbReference>
<dbReference type="EMBL" id="OCMT01000004">
    <property type="protein sequence ID" value="SOD19881.1"/>
    <property type="molecule type" value="Genomic_DNA"/>
</dbReference>
<dbReference type="AlphaFoldDB" id="A0A286ADA3"/>
<sequence>MAKNFILFLLLSCLFVLDIFGQIKIIDAIELSPIPSVNVFDEHGKLLGISNADGEILFEGLNNGQQLHLQHISYSPQKVLYYPKTTIRLSNRILPLAEVEITARPKEYDYLVLRGYFRTYQGYNGEPKYFADGIIDYYIPKNKKDKVSYELVEYRVFGNKKLIKQQKLSSSFFNEPPRIPSLRKENLIQTGNSDYVLKKVSEGETEIQKRGIAVGYMRFVPQRQLTEIFIDKIAPDSARTKKILWLTVKATRNEKLEIYNTLKQEGHKMENLMSFYENSAGEYRTKKTADYKKLEFLNEFYVTAKTFVDKKQLSQKKDLKHGIFLDEKSSYHSAYWKNLSNWNIPSLNNGIEKALQDILELY</sequence>
<evidence type="ECO:0000313" key="1">
    <source>
        <dbReference type="EMBL" id="SOD19881.1"/>
    </source>
</evidence>
<keyword evidence="2" id="KW-1185">Reference proteome</keyword>
<gene>
    <name evidence="1" type="ORF">SAMN06297358_3588</name>
</gene>
<dbReference type="RefSeq" id="WP_097133380.1">
    <property type="nucleotide sequence ID" value="NZ_OCMT01000004.1"/>
</dbReference>
<dbReference type="OrthoDB" id="1078909at2"/>
<name>A0A286ADA3_9SPHI</name>
<accession>A0A286ADA3</accession>
<organism evidence="1 2">
    <name type="scientific">Pedobacter xixiisoli</name>
    <dbReference type="NCBI Taxonomy" id="1476464"/>
    <lineage>
        <taxon>Bacteria</taxon>
        <taxon>Pseudomonadati</taxon>
        <taxon>Bacteroidota</taxon>
        <taxon>Sphingobacteriia</taxon>
        <taxon>Sphingobacteriales</taxon>
        <taxon>Sphingobacteriaceae</taxon>
        <taxon>Pedobacter</taxon>
    </lineage>
</organism>
<protein>
    <recommendedName>
        <fullName evidence="3">CarboxypepD_reg-like domain-containing protein</fullName>
    </recommendedName>
</protein>
<evidence type="ECO:0008006" key="3">
    <source>
        <dbReference type="Google" id="ProtNLM"/>
    </source>
</evidence>
<evidence type="ECO:0000313" key="2">
    <source>
        <dbReference type="Proteomes" id="UP000219281"/>
    </source>
</evidence>